<feature type="compositionally biased region" description="Basic residues" evidence="1">
    <location>
        <begin position="261"/>
        <end position="270"/>
    </location>
</feature>
<feature type="compositionally biased region" description="Low complexity" evidence="1">
    <location>
        <begin position="225"/>
        <end position="235"/>
    </location>
</feature>
<sequence>MEVGREICQERRMVHERCTWHIGCRPHGSGGRQWYAARLLLLQDLHTSASVNPGTATAATSPLREERWVLAETSGTNGQGGGRRYGVGATVDDQRSVADGARRSGPARKNGGRPSALICRHVGVVVFDDFDREGRAESIGRLGIVVERARAHGAAAGSGAAVVLPPTSLLQDCIHSSVTRTGHSDESVGEEKVGEVDVTGRTDQVAGPGTWGVGGGVEKVEDGVAEGSSAEEVSGAGAGEEGVDVGEEGGDGGGGRAGTERRRRRGWRGR</sequence>
<feature type="region of interest" description="Disordered" evidence="1">
    <location>
        <begin position="73"/>
        <end position="113"/>
    </location>
</feature>
<dbReference type="Gramene" id="ONK66382">
    <property type="protein sequence ID" value="ONK66382"/>
    <property type="gene ID" value="A4U43_C06F7260"/>
</dbReference>
<evidence type="ECO:0000313" key="3">
    <source>
        <dbReference type="Proteomes" id="UP000243459"/>
    </source>
</evidence>
<keyword evidence="3" id="KW-1185">Reference proteome</keyword>
<gene>
    <name evidence="2" type="ORF">A4U43_C06F7260</name>
</gene>
<proteinExistence type="predicted"/>
<evidence type="ECO:0000256" key="1">
    <source>
        <dbReference type="SAM" id="MobiDB-lite"/>
    </source>
</evidence>
<feature type="compositionally biased region" description="Basic and acidic residues" evidence="1">
    <location>
        <begin position="92"/>
        <end position="102"/>
    </location>
</feature>
<reference evidence="3" key="1">
    <citation type="journal article" date="2017" name="Nat. Commun.">
        <title>The asparagus genome sheds light on the origin and evolution of a young Y chromosome.</title>
        <authorList>
            <person name="Harkess A."/>
            <person name="Zhou J."/>
            <person name="Xu C."/>
            <person name="Bowers J.E."/>
            <person name="Van der Hulst R."/>
            <person name="Ayyampalayam S."/>
            <person name="Mercati F."/>
            <person name="Riccardi P."/>
            <person name="McKain M.R."/>
            <person name="Kakrana A."/>
            <person name="Tang H."/>
            <person name="Ray J."/>
            <person name="Groenendijk J."/>
            <person name="Arikit S."/>
            <person name="Mathioni S.M."/>
            <person name="Nakano M."/>
            <person name="Shan H."/>
            <person name="Telgmann-Rauber A."/>
            <person name="Kanno A."/>
            <person name="Yue Z."/>
            <person name="Chen H."/>
            <person name="Li W."/>
            <person name="Chen Y."/>
            <person name="Xu X."/>
            <person name="Zhang Y."/>
            <person name="Luo S."/>
            <person name="Chen H."/>
            <person name="Gao J."/>
            <person name="Mao Z."/>
            <person name="Pires J.C."/>
            <person name="Luo M."/>
            <person name="Kudrna D."/>
            <person name="Wing R.A."/>
            <person name="Meyers B.C."/>
            <person name="Yi K."/>
            <person name="Kong H."/>
            <person name="Lavrijsen P."/>
            <person name="Sunseri F."/>
            <person name="Falavigna A."/>
            <person name="Ye Y."/>
            <person name="Leebens-Mack J.H."/>
            <person name="Chen G."/>
        </authorList>
    </citation>
    <scope>NUCLEOTIDE SEQUENCE [LARGE SCALE GENOMIC DNA]</scope>
    <source>
        <strain evidence="3">cv. DH0086</strain>
    </source>
</reference>
<organism evidence="2 3">
    <name type="scientific">Asparagus officinalis</name>
    <name type="common">Garden asparagus</name>
    <dbReference type="NCBI Taxonomy" id="4686"/>
    <lineage>
        <taxon>Eukaryota</taxon>
        <taxon>Viridiplantae</taxon>
        <taxon>Streptophyta</taxon>
        <taxon>Embryophyta</taxon>
        <taxon>Tracheophyta</taxon>
        <taxon>Spermatophyta</taxon>
        <taxon>Magnoliopsida</taxon>
        <taxon>Liliopsida</taxon>
        <taxon>Asparagales</taxon>
        <taxon>Asparagaceae</taxon>
        <taxon>Asparagoideae</taxon>
        <taxon>Asparagus</taxon>
    </lineage>
</organism>
<dbReference type="Proteomes" id="UP000243459">
    <property type="component" value="Chromosome 6"/>
</dbReference>
<dbReference type="AlphaFoldDB" id="A0A5P1EK87"/>
<feature type="region of interest" description="Disordered" evidence="1">
    <location>
        <begin position="201"/>
        <end position="270"/>
    </location>
</feature>
<dbReference type="EMBL" id="CM007386">
    <property type="protein sequence ID" value="ONK66382.1"/>
    <property type="molecule type" value="Genomic_DNA"/>
</dbReference>
<evidence type="ECO:0000313" key="2">
    <source>
        <dbReference type="EMBL" id="ONK66382.1"/>
    </source>
</evidence>
<name>A0A5P1EK87_ASPOF</name>
<feature type="compositionally biased region" description="Acidic residues" evidence="1">
    <location>
        <begin position="241"/>
        <end position="250"/>
    </location>
</feature>
<protein>
    <submittedName>
        <fullName evidence="2">Uncharacterized protein</fullName>
    </submittedName>
</protein>
<accession>A0A5P1EK87</accession>